<evidence type="ECO:0000256" key="8">
    <source>
        <dbReference type="PIRNR" id="PIRNR037471"/>
    </source>
</evidence>
<dbReference type="AlphaFoldDB" id="A0A1Q3DJL5"/>
<feature type="transmembrane region" description="Helical" evidence="10">
    <location>
        <begin position="276"/>
        <end position="294"/>
    </location>
</feature>
<feature type="domain" description="Cytochrome b561" evidence="13">
    <location>
        <begin position="166"/>
        <end position="367"/>
    </location>
</feature>
<evidence type="ECO:0000256" key="6">
    <source>
        <dbReference type="ARBA" id="ARBA00022989"/>
    </source>
</evidence>
<feature type="signal peptide" evidence="11">
    <location>
        <begin position="1"/>
        <end position="22"/>
    </location>
</feature>
<keyword evidence="2 8" id="KW-0813">Transport</keyword>
<dbReference type="EMBL" id="BDDD01010631">
    <property type="protein sequence ID" value="GAV92599.1"/>
    <property type="molecule type" value="Genomic_DNA"/>
</dbReference>
<keyword evidence="3 10" id="KW-0812">Transmembrane</keyword>
<dbReference type="GO" id="GO:0016020">
    <property type="term" value="C:membrane"/>
    <property type="evidence" value="ECO:0007669"/>
    <property type="project" value="UniProtKB-SubCell"/>
</dbReference>
<feature type="transmembrane region" description="Helical" evidence="10">
    <location>
        <begin position="343"/>
        <end position="366"/>
    </location>
</feature>
<dbReference type="InterPro" id="IPR045265">
    <property type="entry name" value="AIR12_DOMON"/>
</dbReference>
<dbReference type="InterPro" id="IPR017214">
    <property type="entry name" value="UCP037471"/>
</dbReference>
<evidence type="ECO:0000256" key="1">
    <source>
        <dbReference type="ARBA" id="ARBA00004370"/>
    </source>
</evidence>
<accession>A0A1Q3DJL5</accession>
<evidence type="ECO:0000256" key="4">
    <source>
        <dbReference type="ARBA" id="ARBA00022729"/>
    </source>
</evidence>
<evidence type="ECO:0000313" key="15">
    <source>
        <dbReference type="Proteomes" id="UP000187406"/>
    </source>
</evidence>
<evidence type="ECO:0000256" key="7">
    <source>
        <dbReference type="ARBA" id="ARBA00023136"/>
    </source>
</evidence>
<evidence type="ECO:0000256" key="9">
    <source>
        <dbReference type="PIRSR" id="PIRSR037471-1"/>
    </source>
</evidence>
<dbReference type="Gene3D" id="1.20.120.1770">
    <property type="match status" value="1"/>
</dbReference>
<dbReference type="PIRSF" id="PIRSF037471">
    <property type="entry name" value="UCP037471"/>
    <property type="match status" value="1"/>
</dbReference>
<feature type="chain" id="PRO_5012320631" description="Cytochrome b561 and DOMON domain-containing protein" evidence="11">
    <location>
        <begin position="23"/>
        <end position="380"/>
    </location>
</feature>
<sequence length="380" mass="41724">MVLILMVFFFFFSLFFSSSCIAQQPCSTHNFPNTKQYAACSDLPTLNSSLHWNYHPSTHEVDIAFRHSGNSDSRWIAWAINPTSTHMIGSQALVAFKKSDGTLAAYTSSITSYETQLQEGNLSFAVHGVSALFEDNEIAIFATLELPSNTTIVNHLWQEGPLSGDTPMMHGLSGANLESYGTVDFISGKIETAGIGSSPRMTLKIAHGGMNALSWGFLMPIGAVIARYVKVFQVANPAWFYMHVTCQCVAYVIGIGGSIIGFYLGGKSSGIQYSSHRNIGIALLVLVTSQIGIARFRPHPEDKRRLYFNIFHHSVGYATIALSIANCFKGFAILESLKVLKMIYIAIIASLGCIAVLLEAFTWFLVLRRKHASNIEAQAR</sequence>
<evidence type="ECO:0000256" key="2">
    <source>
        <dbReference type="ARBA" id="ARBA00022448"/>
    </source>
</evidence>
<feature type="binding site" description="axial binding residue" evidence="9">
    <location>
        <position position="243"/>
    </location>
    <ligand>
        <name>heme b</name>
        <dbReference type="ChEBI" id="CHEBI:60344"/>
        <label>1</label>
    </ligand>
    <ligandPart>
        <name>Fe</name>
        <dbReference type="ChEBI" id="CHEBI:18248"/>
    </ligandPart>
</feature>
<dbReference type="PROSITE" id="PS50836">
    <property type="entry name" value="DOMON"/>
    <property type="match status" value="1"/>
</dbReference>
<keyword evidence="9" id="KW-0479">Metal-binding</keyword>
<dbReference type="PANTHER" id="PTHR23130">
    <property type="entry name" value="CYTOCHROME B561 AND DOMON DOMAIN-CONTAINING PROTEIN"/>
    <property type="match status" value="1"/>
</dbReference>
<dbReference type="PROSITE" id="PS50939">
    <property type="entry name" value="CYTOCHROME_B561"/>
    <property type="match status" value="1"/>
</dbReference>
<organism evidence="14 15">
    <name type="scientific">Cephalotus follicularis</name>
    <name type="common">Albany pitcher plant</name>
    <dbReference type="NCBI Taxonomy" id="3775"/>
    <lineage>
        <taxon>Eukaryota</taxon>
        <taxon>Viridiplantae</taxon>
        <taxon>Streptophyta</taxon>
        <taxon>Embryophyta</taxon>
        <taxon>Tracheophyta</taxon>
        <taxon>Spermatophyta</taxon>
        <taxon>Magnoliopsida</taxon>
        <taxon>eudicotyledons</taxon>
        <taxon>Gunneridae</taxon>
        <taxon>Pentapetalae</taxon>
        <taxon>rosids</taxon>
        <taxon>fabids</taxon>
        <taxon>Oxalidales</taxon>
        <taxon>Cephalotaceae</taxon>
        <taxon>Cephalotus</taxon>
    </lineage>
</organism>
<feature type="binding site" description="axial binding residue" evidence="9">
    <location>
        <position position="276"/>
    </location>
    <ligand>
        <name>heme b</name>
        <dbReference type="ChEBI" id="CHEBI:60344"/>
        <label>1</label>
    </ligand>
    <ligandPart>
        <name>Fe</name>
        <dbReference type="ChEBI" id="CHEBI:18248"/>
    </ligandPart>
</feature>
<keyword evidence="5 8" id="KW-0249">Electron transport</keyword>
<dbReference type="SMART" id="SM00665">
    <property type="entry name" value="B561"/>
    <property type="match status" value="1"/>
</dbReference>
<proteinExistence type="predicted"/>
<feature type="transmembrane region" description="Helical" evidence="10">
    <location>
        <begin position="306"/>
        <end position="331"/>
    </location>
</feature>
<keyword evidence="4 11" id="KW-0732">Signal</keyword>
<name>A0A1Q3DJL5_CEPFO</name>
<feature type="binding site" description="axial binding residue" evidence="9">
    <location>
        <position position="207"/>
    </location>
    <ligand>
        <name>heme b</name>
        <dbReference type="ChEBI" id="CHEBI:60344"/>
        <label>1</label>
    </ligand>
    <ligandPart>
        <name>Fe</name>
        <dbReference type="ChEBI" id="CHEBI:18248"/>
    </ligandPart>
</feature>
<evidence type="ECO:0000259" key="13">
    <source>
        <dbReference type="PROSITE" id="PS50939"/>
    </source>
</evidence>
<dbReference type="PANTHER" id="PTHR23130:SF212">
    <property type="entry name" value="AUXIN-RESPONSIVE FAMILY PROTEIN"/>
    <property type="match status" value="1"/>
</dbReference>
<reference evidence="15" key="1">
    <citation type="submission" date="2016-04" db="EMBL/GenBank/DDBJ databases">
        <title>Cephalotus genome sequencing.</title>
        <authorList>
            <person name="Fukushima K."/>
            <person name="Hasebe M."/>
            <person name="Fang X."/>
        </authorList>
    </citation>
    <scope>NUCLEOTIDE SEQUENCE [LARGE SCALE GENOMIC DNA]</scope>
    <source>
        <strain evidence="15">cv. St1</strain>
    </source>
</reference>
<evidence type="ECO:0000259" key="12">
    <source>
        <dbReference type="PROSITE" id="PS50836"/>
    </source>
</evidence>
<dbReference type="CDD" id="cd08760">
    <property type="entry name" value="Cyt_b561_FRRS1_like"/>
    <property type="match status" value="1"/>
</dbReference>
<comment type="caution">
    <text evidence="14">The sequence shown here is derived from an EMBL/GenBank/DDBJ whole genome shotgun (WGS) entry which is preliminary data.</text>
</comment>
<dbReference type="InParanoid" id="A0A1Q3DJL5"/>
<dbReference type="CDD" id="cd09629">
    <property type="entry name" value="DOMON_CIL1_like"/>
    <property type="match status" value="1"/>
</dbReference>
<evidence type="ECO:0000256" key="5">
    <source>
        <dbReference type="ARBA" id="ARBA00022982"/>
    </source>
</evidence>
<dbReference type="InterPro" id="IPR006593">
    <property type="entry name" value="Cyt_b561/ferric_Rdtase_TM"/>
</dbReference>
<keyword evidence="15" id="KW-1185">Reference proteome</keyword>
<dbReference type="Pfam" id="PF03188">
    <property type="entry name" value="Cytochrom_B561"/>
    <property type="match status" value="1"/>
</dbReference>
<dbReference type="InterPro" id="IPR005018">
    <property type="entry name" value="DOMON_domain"/>
</dbReference>
<keyword evidence="9" id="KW-0408">Iron</keyword>
<keyword evidence="6 10" id="KW-1133">Transmembrane helix</keyword>
<dbReference type="OrthoDB" id="2419613at2759"/>
<dbReference type="GO" id="GO:0046872">
    <property type="term" value="F:metal ion binding"/>
    <property type="evidence" value="ECO:0007669"/>
    <property type="project" value="UniProtKB-KW"/>
</dbReference>
<dbReference type="Pfam" id="PF04526">
    <property type="entry name" value="DUF568"/>
    <property type="match status" value="1"/>
</dbReference>
<evidence type="ECO:0000256" key="10">
    <source>
        <dbReference type="SAM" id="Phobius"/>
    </source>
</evidence>
<feature type="binding site" description="axial binding residue" evidence="9">
    <location>
        <position position="312"/>
    </location>
    <ligand>
        <name>heme b</name>
        <dbReference type="ChEBI" id="CHEBI:60344"/>
        <label>1</label>
    </ligand>
    <ligandPart>
        <name>Fe</name>
        <dbReference type="ChEBI" id="CHEBI:18248"/>
    </ligandPart>
</feature>
<dbReference type="Proteomes" id="UP000187406">
    <property type="component" value="Unassembled WGS sequence"/>
</dbReference>
<gene>
    <name evidence="14" type="ORF">CFOL_v3_35977</name>
</gene>
<keyword evidence="7 8" id="KW-0472">Membrane</keyword>
<evidence type="ECO:0000313" key="14">
    <source>
        <dbReference type="EMBL" id="GAV92599.1"/>
    </source>
</evidence>
<feature type="transmembrane region" description="Helical" evidence="10">
    <location>
        <begin position="238"/>
        <end position="264"/>
    </location>
</feature>
<feature type="domain" description="DOMON" evidence="12">
    <location>
        <begin position="46"/>
        <end position="160"/>
    </location>
</feature>
<evidence type="ECO:0000256" key="3">
    <source>
        <dbReference type="ARBA" id="ARBA00022692"/>
    </source>
</evidence>
<protein>
    <recommendedName>
        <fullName evidence="8">Cytochrome b561 and DOMON domain-containing protein</fullName>
    </recommendedName>
</protein>
<comment type="subcellular location">
    <subcellularLocation>
        <location evidence="1">Membrane</location>
    </subcellularLocation>
</comment>
<dbReference type="STRING" id="3775.A0A1Q3DJL5"/>
<evidence type="ECO:0000256" key="11">
    <source>
        <dbReference type="SAM" id="SignalP"/>
    </source>
</evidence>
<feature type="transmembrane region" description="Helical" evidence="10">
    <location>
        <begin position="205"/>
        <end position="226"/>
    </location>
</feature>
<comment type="cofactor">
    <cofactor evidence="8">
        <name>heme b</name>
        <dbReference type="ChEBI" id="CHEBI:60344"/>
    </cofactor>
    <text evidence="8">Binds 2 heme b groups non-covalently.</text>
</comment>